<proteinExistence type="predicted"/>
<dbReference type="PANTHER" id="PTHR33204">
    <property type="entry name" value="TRANSCRIPTIONAL REGULATOR, MARR FAMILY"/>
    <property type="match status" value="1"/>
</dbReference>
<dbReference type="AlphaFoldDB" id="A0AA97I1Q2"/>
<evidence type="ECO:0000259" key="4">
    <source>
        <dbReference type="PROSITE" id="PS51118"/>
    </source>
</evidence>
<evidence type="ECO:0000256" key="3">
    <source>
        <dbReference type="ARBA" id="ARBA00023163"/>
    </source>
</evidence>
<dbReference type="KEGG" id="acoa:RB602_02505"/>
<dbReference type="SUPFAM" id="SSF46785">
    <property type="entry name" value="Winged helix' DNA-binding domain"/>
    <property type="match status" value="1"/>
</dbReference>
<evidence type="ECO:0000256" key="2">
    <source>
        <dbReference type="ARBA" id="ARBA00023125"/>
    </source>
</evidence>
<evidence type="ECO:0000313" key="5">
    <source>
        <dbReference type="EMBL" id="WOE75603.1"/>
    </source>
</evidence>
<dbReference type="PROSITE" id="PS51118">
    <property type="entry name" value="HTH_HXLR"/>
    <property type="match status" value="1"/>
</dbReference>
<dbReference type="RefSeq" id="WP_317082651.1">
    <property type="nucleotide sequence ID" value="NZ_CP136594.1"/>
</dbReference>
<dbReference type="InterPro" id="IPR036388">
    <property type="entry name" value="WH-like_DNA-bd_sf"/>
</dbReference>
<keyword evidence="3" id="KW-0804">Transcription</keyword>
<dbReference type="InterPro" id="IPR036390">
    <property type="entry name" value="WH_DNA-bd_sf"/>
</dbReference>
<keyword evidence="6" id="KW-1185">Reference proteome</keyword>
<dbReference type="EMBL" id="CP136594">
    <property type="protein sequence ID" value="WOE75603.1"/>
    <property type="molecule type" value="Genomic_DNA"/>
</dbReference>
<dbReference type="Gene3D" id="1.10.10.10">
    <property type="entry name" value="Winged helix-like DNA-binding domain superfamily/Winged helix DNA-binding domain"/>
    <property type="match status" value="1"/>
</dbReference>
<protein>
    <submittedName>
        <fullName evidence="5">Helix-turn-helix domain-containing protein</fullName>
    </submittedName>
</protein>
<reference evidence="5 6" key="1">
    <citation type="submission" date="2023-10" db="EMBL/GenBank/DDBJ databases">
        <title>Complete genome sequence of a Sphingomonadaceae bacterium.</title>
        <authorList>
            <person name="Yan C."/>
        </authorList>
    </citation>
    <scope>NUCLEOTIDE SEQUENCE [LARGE SCALE GENOMIC DNA]</scope>
    <source>
        <strain evidence="5 6">SCSIO 66989</strain>
    </source>
</reference>
<name>A0AA97I1Q2_9SPHN</name>
<keyword evidence="1" id="KW-0805">Transcription regulation</keyword>
<gene>
    <name evidence="5" type="ORF">RB602_02505</name>
</gene>
<evidence type="ECO:0000256" key="1">
    <source>
        <dbReference type="ARBA" id="ARBA00023015"/>
    </source>
</evidence>
<keyword evidence="2" id="KW-0238">DNA-binding</keyword>
<accession>A0AA97I1Q2</accession>
<organism evidence="5 6">
    <name type="scientific">Alterisphingorhabdus coralli</name>
    <dbReference type="NCBI Taxonomy" id="3071408"/>
    <lineage>
        <taxon>Bacteria</taxon>
        <taxon>Pseudomonadati</taxon>
        <taxon>Pseudomonadota</taxon>
        <taxon>Alphaproteobacteria</taxon>
        <taxon>Sphingomonadales</taxon>
        <taxon>Sphingomonadaceae</taxon>
        <taxon>Alterisphingorhabdus (ex Yan et al. 2024)</taxon>
    </lineage>
</organism>
<feature type="domain" description="HTH hxlR-type" evidence="4">
    <location>
        <begin position="11"/>
        <end position="106"/>
    </location>
</feature>
<sequence>MPDYKPSASPCPVGRASRILGDRWAMLILRDALLGETRFDGWLNRMPISRAVLSDRLAMLCKAGLLQRDPPDSKRALYRLTESGKAIAPIYAEITKWGDAHVPRAQPSEAQA</sequence>
<dbReference type="GO" id="GO:0003677">
    <property type="term" value="F:DNA binding"/>
    <property type="evidence" value="ECO:0007669"/>
    <property type="project" value="UniProtKB-KW"/>
</dbReference>
<dbReference type="PANTHER" id="PTHR33204:SF18">
    <property type="entry name" value="TRANSCRIPTIONAL REGULATORY PROTEIN"/>
    <property type="match status" value="1"/>
</dbReference>
<dbReference type="Pfam" id="PF01638">
    <property type="entry name" value="HxlR"/>
    <property type="match status" value="1"/>
</dbReference>
<evidence type="ECO:0000313" key="6">
    <source>
        <dbReference type="Proteomes" id="UP001302429"/>
    </source>
</evidence>
<dbReference type="InterPro" id="IPR002577">
    <property type="entry name" value="HTH_HxlR"/>
</dbReference>
<dbReference type="Proteomes" id="UP001302429">
    <property type="component" value="Chromosome"/>
</dbReference>